<sequence>MYAEPGAPHHQPHFHAYYQNDSAVFSIETLEIIGGGLSTKERRLVEAWAELHRGELLENWERLQSGNLPLKIAPLR</sequence>
<comment type="caution">
    <text evidence="1">The sequence shown here is derived from an EMBL/GenBank/DDBJ whole genome shotgun (WGS) entry which is preliminary data.</text>
</comment>
<protein>
    <submittedName>
        <fullName evidence="1">DUF4160 domain-containing protein</fullName>
    </submittedName>
</protein>
<accession>A0A832M5I0</accession>
<dbReference type="EMBL" id="DSRD01000535">
    <property type="protein sequence ID" value="HGW94311.1"/>
    <property type="molecule type" value="Genomic_DNA"/>
</dbReference>
<organism evidence="1">
    <name type="scientific">Oscillatoriales cyanobacterium SpSt-402</name>
    <dbReference type="NCBI Taxonomy" id="2282168"/>
    <lineage>
        <taxon>Bacteria</taxon>
        <taxon>Bacillati</taxon>
        <taxon>Cyanobacteriota</taxon>
        <taxon>Cyanophyceae</taxon>
        <taxon>Oscillatoriophycideae</taxon>
        <taxon>Oscillatoriales</taxon>
    </lineage>
</organism>
<evidence type="ECO:0000313" key="1">
    <source>
        <dbReference type="EMBL" id="HGW94311.1"/>
    </source>
</evidence>
<dbReference type="Pfam" id="PF13711">
    <property type="entry name" value="DUF4160"/>
    <property type="match status" value="1"/>
</dbReference>
<name>A0A832M5I0_9CYAN</name>
<dbReference type="InterPro" id="IPR025427">
    <property type="entry name" value="DUF4160"/>
</dbReference>
<proteinExistence type="predicted"/>
<reference evidence="1" key="1">
    <citation type="journal article" date="2020" name="mSystems">
        <title>Genome- and Community-Level Interaction Insights into Carbon Utilization and Element Cycling Functions of Hydrothermarchaeota in Hydrothermal Sediment.</title>
        <authorList>
            <person name="Zhou Z."/>
            <person name="Liu Y."/>
            <person name="Xu W."/>
            <person name="Pan J."/>
            <person name="Luo Z.H."/>
            <person name="Li M."/>
        </authorList>
    </citation>
    <scope>NUCLEOTIDE SEQUENCE [LARGE SCALE GENOMIC DNA]</scope>
    <source>
        <strain evidence="1">SpSt-402</strain>
    </source>
</reference>
<dbReference type="AlphaFoldDB" id="A0A832M5I0"/>
<gene>
    <name evidence="1" type="ORF">ENR47_08530</name>
</gene>